<dbReference type="RefSeq" id="WP_159545775.1">
    <property type="nucleotide sequence ID" value="NZ_CP047156.1"/>
</dbReference>
<feature type="region of interest" description="Disordered" evidence="1">
    <location>
        <begin position="1"/>
        <end position="28"/>
    </location>
</feature>
<organism evidence="2 3">
    <name type="scientific">Epidermidibacterium keratini</name>
    <dbReference type="NCBI Taxonomy" id="1891644"/>
    <lineage>
        <taxon>Bacteria</taxon>
        <taxon>Bacillati</taxon>
        <taxon>Actinomycetota</taxon>
        <taxon>Actinomycetes</taxon>
        <taxon>Sporichthyales</taxon>
        <taxon>Sporichthyaceae</taxon>
        <taxon>Epidermidibacterium</taxon>
    </lineage>
</organism>
<accession>A0A7L4YP67</accession>
<dbReference type="Proteomes" id="UP000463857">
    <property type="component" value="Chromosome"/>
</dbReference>
<protein>
    <submittedName>
        <fullName evidence="2">Uncharacterized protein</fullName>
    </submittedName>
</protein>
<dbReference type="OrthoDB" id="3534939at2"/>
<dbReference type="InParanoid" id="A0A7L4YP67"/>
<name>A0A7L4YP67_9ACTN</name>
<gene>
    <name evidence="2" type="ORF">EK0264_11620</name>
</gene>
<sequence>MSNDSQVSVDAQAVSNGVSQWNTASSPLESTWSTKIAAIAAMNASAPWGGDEAGKQFQTSHLTDSGAGTFKDTAQPVIDQVTGLGDKVSQAASLSLGADQEQGTLMQIDLEVNLPNLTA</sequence>
<keyword evidence="3" id="KW-1185">Reference proteome</keyword>
<evidence type="ECO:0000313" key="3">
    <source>
        <dbReference type="Proteomes" id="UP000463857"/>
    </source>
</evidence>
<dbReference type="AlphaFoldDB" id="A0A7L4YP67"/>
<reference evidence="2 3" key="1">
    <citation type="journal article" date="2018" name="Int. J. Syst. Evol. Microbiol.">
        <title>Epidermidibacterium keratini gen. nov., sp. nov., a member of the family Sporichthyaceae, isolated from keratin epidermis.</title>
        <authorList>
            <person name="Lee D.G."/>
            <person name="Trujillo M.E."/>
            <person name="Kang S."/>
            <person name="Nam J.J."/>
            <person name="Kim Y.J."/>
        </authorList>
    </citation>
    <scope>NUCLEOTIDE SEQUENCE [LARGE SCALE GENOMIC DNA]</scope>
    <source>
        <strain evidence="2 3">EPI-7</strain>
    </source>
</reference>
<dbReference type="EMBL" id="CP047156">
    <property type="protein sequence ID" value="QHC00868.1"/>
    <property type="molecule type" value="Genomic_DNA"/>
</dbReference>
<evidence type="ECO:0000256" key="1">
    <source>
        <dbReference type="SAM" id="MobiDB-lite"/>
    </source>
</evidence>
<proteinExistence type="predicted"/>
<evidence type="ECO:0000313" key="2">
    <source>
        <dbReference type="EMBL" id="QHC00868.1"/>
    </source>
</evidence>
<dbReference type="KEGG" id="eke:EK0264_11620"/>